<dbReference type="SMART" id="SM00635">
    <property type="entry name" value="BID_2"/>
    <property type="match status" value="3"/>
</dbReference>
<gene>
    <name evidence="12" type="ORF">PanWU01x14_288400</name>
</gene>
<comment type="caution">
    <text evidence="12">The sequence shown here is derived from an EMBL/GenBank/DDBJ whole genome shotgun (WGS) entry which is preliminary data.</text>
</comment>
<feature type="transmembrane region" description="Helical" evidence="10">
    <location>
        <begin position="1878"/>
        <end position="1900"/>
    </location>
</feature>
<dbReference type="InterPro" id="IPR056232">
    <property type="entry name" value="Ig_GP210_15th"/>
</dbReference>
<dbReference type="PANTHER" id="PTHR23019">
    <property type="entry name" value="NUCLEAR PORE MEMBRANE GLYCOPROTEIN GP210-RELATED"/>
    <property type="match status" value="1"/>
</dbReference>
<feature type="region of interest" description="Disordered" evidence="9">
    <location>
        <begin position="1909"/>
        <end position="1938"/>
    </location>
</feature>
<dbReference type="InterPro" id="IPR055099">
    <property type="entry name" value="Ig_NUP210_7th"/>
</dbReference>
<feature type="domain" description="BIG2" evidence="11">
    <location>
        <begin position="1145"/>
        <end position="1222"/>
    </location>
</feature>
<dbReference type="InterPro" id="IPR003343">
    <property type="entry name" value="Big_2"/>
</dbReference>
<evidence type="ECO:0000256" key="8">
    <source>
        <dbReference type="ARBA" id="ARBA00023242"/>
    </source>
</evidence>
<keyword evidence="3 10" id="KW-0812">Transmembrane</keyword>
<dbReference type="InterPro" id="IPR055097">
    <property type="entry name" value="Ig_NUP210_2nd"/>
</dbReference>
<evidence type="ECO:0000256" key="2">
    <source>
        <dbReference type="ARBA" id="ARBA00007313"/>
    </source>
</evidence>
<dbReference type="Pfam" id="PF26182">
    <property type="entry name" value="Ig_NUP210_5th"/>
    <property type="match status" value="1"/>
</dbReference>
<keyword evidence="8" id="KW-0539">Nucleus</keyword>
<dbReference type="Pfam" id="PF24427">
    <property type="entry name" value="Ig_GP210_16th"/>
    <property type="match status" value="1"/>
</dbReference>
<dbReference type="Pfam" id="PF02368">
    <property type="entry name" value="Big_2"/>
    <property type="match status" value="1"/>
</dbReference>
<evidence type="ECO:0000256" key="3">
    <source>
        <dbReference type="ARBA" id="ARBA00022692"/>
    </source>
</evidence>
<dbReference type="InterPro" id="IPR045197">
    <property type="entry name" value="NUP210-like"/>
</dbReference>
<dbReference type="GO" id="GO:0031965">
    <property type="term" value="C:nuclear membrane"/>
    <property type="evidence" value="ECO:0007669"/>
    <property type="project" value="UniProtKB-SubCell"/>
</dbReference>
<dbReference type="STRING" id="3476.A0A2P5AYI7"/>
<dbReference type="InterPro" id="IPR056233">
    <property type="entry name" value="Ig_GP210_16th"/>
</dbReference>
<evidence type="ECO:0000313" key="13">
    <source>
        <dbReference type="Proteomes" id="UP000237105"/>
    </source>
</evidence>
<protein>
    <submittedName>
        <fullName evidence="12">Bacterial Ig-like, group</fullName>
    </submittedName>
</protein>
<feature type="transmembrane region" description="Helical" evidence="10">
    <location>
        <begin position="39"/>
        <end position="59"/>
    </location>
</feature>
<dbReference type="Gene3D" id="2.60.40.1080">
    <property type="match status" value="1"/>
</dbReference>
<dbReference type="OrthoDB" id="361283at2759"/>
<name>A0A2P5AYI7_PARAD</name>
<keyword evidence="7" id="KW-0325">Glycoprotein</keyword>
<dbReference type="InterPro" id="IPR008964">
    <property type="entry name" value="Invasin/intimin_cell_adhesion"/>
</dbReference>
<feature type="domain" description="BIG2" evidence="11">
    <location>
        <begin position="517"/>
        <end position="588"/>
    </location>
</feature>
<evidence type="ECO:0000256" key="7">
    <source>
        <dbReference type="ARBA" id="ARBA00023180"/>
    </source>
</evidence>
<accession>A0A2P5AYI7</accession>
<dbReference type="EMBL" id="JXTB01000412">
    <property type="protein sequence ID" value="PON41568.1"/>
    <property type="molecule type" value="Genomic_DNA"/>
</dbReference>
<dbReference type="InterPro" id="IPR055096">
    <property type="entry name" value="Ig_NUP210_1st"/>
</dbReference>
<keyword evidence="6 10" id="KW-0472">Membrane</keyword>
<evidence type="ECO:0000256" key="4">
    <source>
        <dbReference type="ARBA" id="ARBA00022729"/>
    </source>
</evidence>
<dbReference type="Pfam" id="PF22962">
    <property type="entry name" value="Ig_NUP210_7th"/>
    <property type="match status" value="1"/>
</dbReference>
<comment type="subcellular location">
    <subcellularLocation>
        <location evidence="1">Nucleus membrane</location>
        <topology evidence="1">Single-pass membrane protein</topology>
    </subcellularLocation>
</comment>
<dbReference type="Pfam" id="PF22967">
    <property type="entry name" value="Ig_NUP210_1st"/>
    <property type="match status" value="1"/>
</dbReference>
<evidence type="ECO:0000256" key="9">
    <source>
        <dbReference type="SAM" id="MobiDB-lite"/>
    </source>
</evidence>
<dbReference type="Pfam" id="PF24425">
    <property type="entry name" value="Ig_GP210_15th"/>
    <property type="match status" value="1"/>
</dbReference>
<keyword evidence="4" id="KW-0732">Signal</keyword>
<keyword evidence="13" id="KW-1185">Reference proteome</keyword>
<evidence type="ECO:0000256" key="1">
    <source>
        <dbReference type="ARBA" id="ARBA00004590"/>
    </source>
</evidence>
<dbReference type="PANTHER" id="PTHR23019:SF0">
    <property type="entry name" value="NUCLEAR PORE MEMBRANE GLYCOPROTEIN 210"/>
    <property type="match status" value="1"/>
</dbReference>
<sequence>MALRTSGLSAIRSSCKGGHRAHNHCHEKLSERVSCSLKMLNVAALLDFLLLLLLLLLFARQSETASHLAPGPHIADVNVLLPPRMTHPVEYRLQGSDGCFKWSWDHHDILSVTPEYNSSNHCSTSARLRSTAPYSGRKETAVYAADVRTGTVIRCKVFIDKFCRIQIFHNSVKLDLDGLATLRVRAFDSEENVFSSLVGLQFLWQLMPETNGLPHHLVHVPLKESPLSDCGGFCGDLDKQIKLEDSGVFSDLYVVKGVEIGHEIVSVNLFEPTFEHMADKIILTVAEAMSIEPPSPVFVLIGAVVRYSLKVIRGNNPQVVNLPSPHHRWSVSNSSVAKVDSMMGLTSALHLGLTNVIVEDTRVTGHIQVSSLNVAIPDFLSLYISPLSISGHPVEGIEAISSMARWHVVSGCQYLIQIKVFSQGSEAAEIYITKNDDINLYDDQTDNWNIFPVSDYIATIYGGKSSRVLKATSQGLGKLTATLSYFREHSEVKEVLEVGQEVMVCDQVKFHLDNRIGTSQSILLPWAPSVYQEVELKASGGCAKASNDYKWFSSDMNTVSISASGVVQAKKPGKATIRVLSVFDSFNYDEVVIDVSIPSSMVMLRNFPVETVVGSYIQAAVTLKSQNGAYFYRCDAFNAFIKWKTGSESFIVGNTTGGTPPLDVLGNAELFTAFQGPPCSWKNVYASLAGRDMLHASFSKEYEMIDSSFHGPIVLKGSSRIAAYPPLIIRQAGDGNQFGGYWFDLDRAETDNKMENLDKLFLTPGTYLDVMLIGGPERWNKSVGFIQTVDFLNEEYAQAEVGAHVHQLSGGYRSLYRVLCQIPGHFEIVFKRGNLVVDDHPQPVIEKVVFSLTCSIPNSVVVIADEPVNELETIRTAIQADRSPERIRSTPITVANGRTIRLAAVGISKTGEAFANSSSLYLRWQLSSCDGLAYWDDTDDPKGTKDIWERFLRLQNESGLCIVRATAIVSGDSTGDHNFVQLHENLENVLTDAVRLQLVSTLRVTPEFNLLFFNPNAKVNLSITGGSCFLEAFVNDSQVVEVVQPPTGFQCLQLILSPKGLGAAVVTVYDIGLAPPLTASAVVQVVDVDWIKIMSQEEISLLLGSSWTIDLMAGIHDGSTFDSSQVSAVRQSGHEILSQPIKIEVYAPPRIHPQDIFLAPGASFVLTVEGGPTIGVSSVEYASKDDGIATIHKSSGRLSAISPGNTSIRASVFGNGNIVICQAYGRVKVGIPSSVLLNVQSEQLAVGREMPIYPLFPEGDLFSFYELCRNYQWTVEDEKVLSFYSSKNLNLDKHDVQLTASEKVQFTTYLSENELGFINILYGRSAGRTKVMVAFSCEFKSSGSKVQTRFYNASVSVLVVPDLPLALGVPITWVLPPHYTTKSVLPSSSESFSQWDGQSRKGAIIYSLLRSFYEKSEVLQKDDISIDGDRVRTTESNNIACIQAKDRTTGRTEVAACIKVVEVAQIRTTSEEFPFHVISLAVGSELSLPVTYRDSLGNPFYEAHGAVLIEVITNYADVVTINKTHDGSGNIYIKAIRHGRALLRISIDNIPQKSDYMLIAVGAHIHPQNPVLPKGSYVNFSTEGLNDHVSGHWVTANSSVISVDMRSGIAEAVGEGATQVYFEASSLNLQTTVTVLIGDIVSVDAPKEMLTNVPFPTKGYSFLVKFRQHLSSSSFFCLFANKSNSHSHKFRALGNTDGTAYDCRVDPPFVGYAKPWLDLDTGNSYCLFFPYSPEHLVHLIPKTKDMKPEIPISIHASLREAKNVQGSASALFVGGFSMVEMDKLKLTADSNKTVITILGNTGVEINWYERDSLIVNRIHKEDFGSGSRAQYEVKVLGKEKFKDKITISLPANGQKLEIDVSYEPGEIGASKRPINISLWASVLGGVAVLTLTVAIFLRFLDKPGRSQLSVAPPTPSFAVPVTPDRSSPAVSMDQSPRTPQPFMEYVRRTIDETPYYRRDGRRRFNPQNTY</sequence>
<evidence type="ECO:0000256" key="5">
    <source>
        <dbReference type="ARBA" id="ARBA00022989"/>
    </source>
</evidence>
<evidence type="ECO:0000313" key="12">
    <source>
        <dbReference type="EMBL" id="PON41568.1"/>
    </source>
</evidence>
<dbReference type="Pfam" id="PF22969">
    <property type="entry name" value="Ig_NUP210_2nd"/>
    <property type="match status" value="1"/>
</dbReference>
<comment type="similarity">
    <text evidence="2">Belongs to the NUP210 family.</text>
</comment>
<keyword evidence="5 10" id="KW-1133">Transmembrane helix</keyword>
<organism evidence="12 13">
    <name type="scientific">Parasponia andersonii</name>
    <name type="common">Sponia andersonii</name>
    <dbReference type="NCBI Taxonomy" id="3476"/>
    <lineage>
        <taxon>Eukaryota</taxon>
        <taxon>Viridiplantae</taxon>
        <taxon>Streptophyta</taxon>
        <taxon>Embryophyta</taxon>
        <taxon>Tracheophyta</taxon>
        <taxon>Spermatophyta</taxon>
        <taxon>Magnoliopsida</taxon>
        <taxon>eudicotyledons</taxon>
        <taxon>Gunneridae</taxon>
        <taxon>Pentapetalae</taxon>
        <taxon>rosids</taxon>
        <taxon>fabids</taxon>
        <taxon>Rosales</taxon>
        <taxon>Cannabaceae</taxon>
        <taxon>Parasponia</taxon>
    </lineage>
</organism>
<evidence type="ECO:0000256" key="6">
    <source>
        <dbReference type="ARBA" id="ARBA00023136"/>
    </source>
</evidence>
<dbReference type="SUPFAM" id="SSF49373">
    <property type="entry name" value="Invasin/intimin cell-adhesion fragments"/>
    <property type="match status" value="1"/>
</dbReference>
<dbReference type="Proteomes" id="UP000237105">
    <property type="component" value="Unassembled WGS sequence"/>
</dbReference>
<evidence type="ECO:0000256" key="10">
    <source>
        <dbReference type="SAM" id="Phobius"/>
    </source>
</evidence>
<feature type="compositionally biased region" description="Polar residues" evidence="9">
    <location>
        <begin position="1924"/>
        <end position="1937"/>
    </location>
</feature>
<proteinExistence type="inferred from homology"/>
<reference evidence="13" key="1">
    <citation type="submission" date="2016-06" db="EMBL/GenBank/DDBJ databases">
        <title>Parallel loss of symbiosis genes in relatives of nitrogen-fixing non-legume Parasponia.</title>
        <authorList>
            <person name="Van Velzen R."/>
            <person name="Holmer R."/>
            <person name="Bu F."/>
            <person name="Rutten L."/>
            <person name="Van Zeijl A."/>
            <person name="Liu W."/>
            <person name="Santuari L."/>
            <person name="Cao Q."/>
            <person name="Sharma T."/>
            <person name="Shen D."/>
            <person name="Roswanjaya Y."/>
            <person name="Wardhani T."/>
            <person name="Kalhor M.S."/>
            <person name="Jansen J."/>
            <person name="Van den Hoogen J."/>
            <person name="Gungor B."/>
            <person name="Hartog M."/>
            <person name="Hontelez J."/>
            <person name="Verver J."/>
            <person name="Yang W.-C."/>
            <person name="Schijlen E."/>
            <person name="Repin R."/>
            <person name="Schilthuizen M."/>
            <person name="Schranz E."/>
            <person name="Heidstra R."/>
            <person name="Miyata K."/>
            <person name="Fedorova E."/>
            <person name="Kohlen W."/>
            <person name="Bisseling T."/>
            <person name="Smit S."/>
            <person name="Geurts R."/>
        </authorList>
    </citation>
    <scope>NUCLEOTIDE SEQUENCE [LARGE SCALE GENOMIC DNA]</scope>
    <source>
        <strain evidence="13">cv. WU1-14</strain>
    </source>
</reference>
<feature type="domain" description="BIG2" evidence="11">
    <location>
        <begin position="1559"/>
        <end position="1634"/>
    </location>
</feature>
<evidence type="ECO:0000259" key="11">
    <source>
        <dbReference type="SMART" id="SM00635"/>
    </source>
</evidence>